<organism evidence="3 4">
    <name type="scientific">Naja naja</name>
    <name type="common">Indian cobra</name>
    <dbReference type="NCBI Taxonomy" id="35670"/>
    <lineage>
        <taxon>Eukaryota</taxon>
        <taxon>Metazoa</taxon>
        <taxon>Chordata</taxon>
        <taxon>Craniata</taxon>
        <taxon>Vertebrata</taxon>
        <taxon>Euteleostomi</taxon>
        <taxon>Lepidosauria</taxon>
        <taxon>Squamata</taxon>
        <taxon>Bifurcata</taxon>
        <taxon>Unidentata</taxon>
        <taxon>Episquamata</taxon>
        <taxon>Toxicofera</taxon>
        <taxon>Serpentes</taxon>
        <taxon>Colubroidea</taxon>
        <taxon>Elapidae</taxon>
        <taxon>Elapinae</taxon>
        <taxon>Naja</taxon>
    </lineage>
</organism>
<protein>
    <submittedName>
        <fullName evidence="3">TatD DNase domain containing 1</fullName>
    </submittedName>
</protein>
<dbReference type="GO" id="GO:0005829">
    <property type="term" value="C:cytosol"/>
    <property type="evidence" value="ECO:0007669"/>
    <property type="project" value="TreeGrafter"/>
</dbReference>
<dbReference type="AlphaFoldDB" id="A0A8C6YFI1"/>
<keyword evidence="2" id="KW-0378">Hydrolase</keyword>
<dbReference type="PANTHER" id="PTHR10060">
    <property type="entry name" value="TATD FAMILY DEOXYRIBONUCLEASE"/>
    <property type="match status" value="1"/>
</dbReference>
<evidence type="ECO:0000313" key="3">
    <source>
        <dbReference type="Ensembl" id="ENSNNAP00000027584.1"/>
    </source>
</evidence>
<evidence type="ECO:0000313" key="4">
    <source>
        <dbReference type="Proteomes" id="UP000694559"/>
    </source>
</evidence>
<dbReference type="OrthoDB" id="6079689at2759"/>
<evidence type="ECO:0000256" key="1">
    <source>
        <dbReference type="ARBA" id="ARBA00009275"/>
    </source>
</evidence>
<gene>
    <name evidence="3" type="primary">TATDN1</name>
</gene>
<accession>A0A8C6YFI1</accession>
<dbReference type="GeneTree" id="ENSGT00940000156272"/>
<dbReference type="Proteomes" id="UP000694559">
    <property type="component" value="Unplaced"/>
</dbReference>
<dbReference type="InterPro" id="IPR032466">
    <property type="entry name" value="Metal_Hydrolase"/>
</dbReference>
<dbReference type="SUPFAM" id="SSF51556">
    <property type="entry name" value="Metallo-dependent hydrolases"/>
    <property type="match status" value="1"/>
</dbReference>
<dbReference type="InterPro" id="IPR050891">
    <property type="entry name" value="TatD-type_Hydrolase"/>
</dbReference>
<proteinExistence type="inferred from homology"/>
<dbReference type="GO" id="GO:0008296">
    <property type="term" value="F:3'-5'-DNA exonuclease activity"/>
    <property type="evidence" value="ECO:0007669"/>
    <property type="project" value="TreeGrafter"/>
</dbReference>
<reference evidence="3" key="2">
    <citation type="submission" date="2025-09" db="UniProtKB">
        <authorList>
            <consortium name="Ensembl"/>
        </authorList>
    </citation>
    <scope>IDENTIFICATION</scope>
</reference>
<dbReference type="Ensembl" id="ENSNNAT00000028900.1">
    <property type="protein sequence ID" value="ENSNNAP00000027584.1"/>
    <property type="gene ID" value="ENSNNAG00000017848.1"/>
</dbReference>
<evidence type="ECO:0000256" key="2">
    <source>
        <dbReference type="ARBA" id="ARBA00022801"/>
    </source>
</evidence>
<keyword evidence="4" id="KW-1185">Reference proteome</keyword>
<sequence length="167" mass="18628">MSRFKFIDIGVNLTDPMFRGIYRGTQKHKDDFLDVIDRAIKIGVQKLIITGGNLQDSKDALQLAQTNASPWSRDLHLQARQLVHIYDVSSVPGSRDHILQTSEKKKSVEKPDSPHNHVINNCSDSLHCGKKSCKTGQNQMSGLATEIVIVSRGLSVYTEQVIVFPLC</sequence>
<comment type="similarity">
    <text evidence="1">Belongs to the metallo-dependent hydrolases superfamily. TatD-type hydrolase family.</text>
</comment>
<reference evidence="3" key="1">
    <citation type="submission" date="2025-08" db="UniProtKB">
        <authorList>
            <consortium name="Ensembl"/>
        </authorList>
    </citation>
    <scope>IDENTIFICATION</scope>
</reference>
<dbReference type="Gene3D" id="3.20.20.140">
    <property type="entry name" value="Metal-dependent hydrolases"/>
    <property type="match status" value="1"/>
</dbReference>
<name>A0A8C6YFI1_NAJNA</name>
<dbReference type="PANTHER" id="PTHR10060:SF15">
    <property type="entry name" value="DEOXYRIBONUCLEASE TATDN1"/>
    <property type="match status" value="1"/>
</dbReference>